<proteinExistence type="predicted"/>
<evidence type="ECO:0000313" key="2">
    <source>
        <dbReference type="Proteomes" id="UP000075884"/>
    </source>
</evidence>
<protein>
    <submittedName>
        <fullName evidence="1">Uncharacterized protein</fullName>
    </submittedName>
</protein>
<dbReference type="Proteomes" id="UP000075884">
    <property type="component" value="Unassembled WGS sequence"/>
</dbReference>
<reference evidence="2" key="1">
    <citation type="submission" date="2013-03" db="EMBL/GenBank/DDBJ databases">
        <title>The Genome Sequence of Anopheles dirus WRAIR2.</title>
        <authorList>
            <consortium name="The Broad Institute Genomics Platform"/>
            <person name="Neafsey D.E."/>
            <person name="Walton C."/>
            <person name="Walker B."/>
            <person name="Young S.K."/>
            <person name="Zeng Q."/>
            <person name="Gargeya S."/>
            <person name="Fitzgerald M."/>
            <person name="Haas B."/>
            <person name="Abouelleil A."/>
            <person name="Allen A.W."/>
            <person name="Alvarado L."/>
            <person name="Arachchi H.M."/>
            <person name="Berlin A.M."/>
            <person name="Chapman S.B."/>
            <person name="Gainer-Dewar J."/>
            <person name="Goldberg J."/>
            <person name="Griggs A."/>
            <person name="Gujja S."/>
            <person name="Hansen M."/>
            <person name="Howarth C."/>
            <person name="Imamovic A."/>
            <person name="Ireland A."/>
            <person name="Larimer J."/>
            <person name="McCowan C."/>
            <person name="Murphy C."/>
            <person name="Pearson M."/>
            <person name="Poon T.W."/>
            <person name="Priest M."/>
            <person name="Roberts A."/>
            <person name="Saif S."/>
            <person name="Shea T."/>
            <person name="Sisk P."/>
            <person name="Sykes S."/>
            <person name="Wortman J."/>
            <person name="Nusbaum C."/>
            <person name="Birren B."/>
        </authorList>
    </citation>
    <scope>NUCLEOTIDE SEQUENCE [LARGE SCALE GENOMIC DNA]</scope>
    <source>
        <strain evidence="2">WRAIR2</strain>
    </source>
</reference>
<evidence type="ECO:0000313" key="1">
    <source>
        <dbReference type="EnsemblMetazoa" id="ADIR014372-PA"/>
    </source>
</evidence>
<keyword evidence="2" id="KW-1185">Reference proteome</keyword>
<dbReference type="AlphaFoldDB" id="A0A182NWW9"/>
<organism evidence="1 2">
    <name type="scientific">Anopheles dirus</name>
    <dbReference type="NCBI Taxonomy" id="7168"/>
    <lineage>
        <taxon>Eukaryota</taxon>
        <taxon>Metazoa</taxon>
        <taxon>Ecdysozoa</taxon>
        <taxon>Arthropoda</taxon>
        <taxon>Hexapoda</taxon>
        <taxon>Insecta</taxon>
        <taxon>Pterygota</taxon>
        <taxon>Neoptera</taxon>
        <taxon>Endopterygota</taxon>
        <taxon>Diptera</taxon>
        <taxon>Nematocera</taxon>
        <taxon>Culicoidea</taxon>
        <taxon>Culicidae</taxon>
        <taxon>Anophelinae</taxon>
        <taxon>Anopheles</taxon>
    </lineage>
</organism>
<dbReference type="EnsemblMetazoa" id="ADIR014372-RA">
    <property type="protein sequence ID" value="ADIR014372-PA"/>
    <property type="gene ID" value="ADIR014372"/>
</dbReference>
<reference evidence="1" key="2">
    <citation type="submission" date="2020-05" db="UniProtKB">
        <authorList>
            <consortium name="EnsemblMetazoa"/>
        </authorList>
    </citation>
    <scope>IDENTIFICATION</scope>
    <source>
        <strain evidence="1">WRAIR2</strain>
    </source>
</reference>
<accession>A0A182NWW9</accession>
<dbReference type="VEuPathDB" id="VectorBase:ADIR014372"/>
<sequence length="25" mass="2927">MFMFIRLISGPTACSKNWKSSFFRA</sequence>
<name>A0A182NWW9_9DIPT</name>